<dbReference type="Pfam" id="PF06074">
    <property type="entry name" value="Portal_Mu"/>
    <property type="match status" value="1"/>
</dbReference>
<evidence type="ECO:0000313" key="1">
    <source>
        <dbReference type="EMBL" id="PMB21970.1"/>
    </source>
</evidence>
<dbReference type="AlphaFoldDB" id="A0A2N6LEP6"/>
<accession>A0A2N6LEP6</accession>
<dbReference type="RefSeq" id="WP_102181951.1">
    <property type="nucleotide sequence ID" value="NZ_NMQE01000383.1"/>
</dbReference>
<comment type="caution">
    <text evidence="1">The sequence shown here is derived from an EMBL/GenBank/DDBJ whole genome shotgun (WGS) entry which is preliminary data.</text>
</comment>
<gene>
    <name evidence="1" type="ORF">CEN46_13430</name>
</gene>
<organism evidence="1 2">
    <name type="scientific">Fischerella thermalis CCMEE 5318</name>
    <dbReference type="NCBI Taxonomy" id="2019666"/>
    <lineage>
        <taxon>Bacteria</taxon>
        <taxon>Bacillati</taxon>
        <taxon>Cyanobacteriota</taxon>
        <taxon>Cyanophyceae</taxon>
        <taxon>Nostocales</taxon>
        <taxon>Hapalosiphonaceae</taxon>
        <taxon>Fischerella</taxon>
    </lineage>
</organism>
<dbReference type="InterPro" id="IPR009279">
    <property type="entry name" value="Portal_Mu"/>
</dbReference>
<protein>
    <submittedName>
        <fullName evidence="1">Uncharacterized protein</fullName>
    </submittedName>
</protein>
<sequence>MPRARWRDWFLGTFGVGKPVKPMAEPMTKPVAGQIGVTGQNRYAPMSAQFASDGRMLAFRLDEIRIEDLDRVRQDPVVRSSLRLLKLPILRAKWQVYSEDPKIEALVQEILRPHMRQMLWSLCTAFDYGVAFIEKVWRRESLLRVSHTRSNQDTSDVYTFRDVWALDRVVHLDPSLCWALVYPTGDKRGFRGGQPHARLKLLRLC</sequence>
<evidence type="ECO:0000313" key="2">
    <source>
        <dbReference type="Proteomes" id="UP000235081"/>
    </source>
</evidence>
<dbReference type="Proteomes" id="UP000235081">
    <property type="component" value="Unassembled WGS sequence"/>
</dbReference>
<proteinExistence type="predicted"/>
<reference evidence="1 2" key="1">
    <citation type="submission" date="2017-07" db="EMBL/GenBank/DDBJ databases">
        <title>Genomes of Fischerella (Mastigocladus) sp. strains.</title>
        <authorList>
            <person name="Miller S.R."/>
        </authorList>
    </citation>
    <scope>NUCLEOTIDE SEQUENCE [LARGE SCALE GENOMIC DNA]</scope>
    <source>
        <strain evidence="1 2">CCMEE 5318</strain>
    </source>
</reference>
<name>A0A2N6LEP6_9CYAN</name>
<dbReference type="EMBL" id="NMQE01000383">
    <property type="protein sequence ID" value="PMB21970.1"/>
    <property type="molecule type" value="Genomic_DNA"/>
</dbReference>